<protein>
    <submittedName>
        <fullName evidence="7">Glutamate binding protein</fullName>
    </submittedName>
</protein>
<feature type="transmembrane region" description="Helical" evidence="5">
    <location>
        <begin position="189"/>
        <end position="209"/>
    </location>
</feature>
<evidence type="ECO:0000256" key="2">
    <source>
        <dbReference type="ARBA" id="ARBA00022692"/>
    </source>
</evidence>
<keyword evidence="3 5" id="KW-1133">Transmembrane helix</keyword>
<dbReference type="Pfam" id="PF01027">
    <property type="entry name" value="Bax1-I"/>
    <property type="match status" value="1"/>
</dbReference>
<dbReference type="InterPro" id="IPR006214">
    <property type="entry name" value="Bax_inhibitor_1-related"/>
</dbReference>
<dbReference type="OrthoDB" id="7933078at2759"/>
<evidence type="ECO:0000313" key="8">
    <source>
        <dbReference type="Proteomes" id="UP000077266"/>
    </source>
</evidence>
<proteinExistence type="inferred from homology"/>
<evidence type="ECO:0000256" key="4">
    <source>
        <dbReference type="ARBA" id="ARBA00023136"/>
    </source>
</evidence>
<evidence type="ECO:0000256" key="3">
    <source>
        <dbReference type="ARBA" id="ARBA00022989"/>
    </source>
</evidence>
<dbReference type="PANTHER" id="PTHR23291:SF50">
    <property type="entry name" value="PROTEIN LIFEGUARD 4"/>
    <property type="match status" value="1"/>
</dbReference>
<organism evidence="7 8">
    <name type="scientific">Exidia glandulosa HHB12029</name>
    <dbReference type="NCBI Taxonomy" id="1314781"/>
    <lineage>
        <taxon>Eukaryota</taxon>
        <taxon>Fungi</taxon>
        <taxon>Dikarya</taxon>
        <taxon>Basidiomycota</taxon>
        <taxon>Agaricomycotina</taxon>
        <taxon>Agaricomycetes</taxon>
        <taxon>Auriculariales</taxon>
        <taxon>Exidiaceae</taxon>
        <taxon>Exidia</taxon>
    </lineage>
</organism>
<keyword evidence="4 5" id="KW-0472">Membrane</keyword>
<name>A0A165N6C4_EXIGL</name>
<dbReference type="AlphaFoldDB" id="A0A165N6C4"/>
<feature type="transmembrane region" description="Helical" evidence="5">
    <location>
        <begin position="245"/>
        <end position="267"/>
    </location>
</feature>
<accession>A0A165N6C4</accession>
<evidence type="ECO:0000313" key="7">
    <source>
        <dbReference type="EMBL" id="KZW00279.1"/>
    </source>
</evidence>
<feature type="transmembrane region" description="Helical" evidence="5">
    <location>
        <begin position="72"/>
        <end position="91"/>
    </location>
</feature>
<dbReference type="GO" id="GO:0016020">
    <property type="term" value="C:membrane"/>
    <property type="evidence" value="ECO:0007669"/>
    <property type="project" value="UniProtKB-SubCell"/>
</dbReference>
<dbReference type="InParanoid" id="A0A165N6C4"/>
<keyword evidence="8" id="KW-1185">Reference proteome</keyword>
<feature type="transmembrane region" description="Helical" evidence="5">
    <location>
        <begin position="215"/>
        <end position="233"/>
    </location>
</feature>
<keyword evidence="2 5" id="KW-0812">Transmembrane</keyword>
<gene>
    <name evidence="7" type="ORF">EXIGLDRAFT_830931</name>
</gene>
<dbReference type="EMBL" id="KV425902">
    <property type="protein sequence ID" value="KZW00279.1"/>
    <property type="molecule type" value="Genomic_DNA"/>
</dbReference>
<dbReference type="FunCoup" id="A0A165N6C4">
    <property type="interactions" value="157"/>
</dbReference>
<dbReference type="PANTHER" id="PTHR23291">
    <property type="entry name" value="BAX INHIBITOR-RELATED"/>
    <property type="match status" value="1"/>
</dbReference>
<feature type="transmembrane region" description="Helical" evidence="5">
    <location>
        <begin position="103"/>
        <end position="123"/>
    </location>
</feature>
<comment type="subcellular location">
    <subcellularLocation>
        <location evidence="1">Membrane</location>
        <topology evidence="1">Multi-pass membrane protein</topology>
    </subcellularLocation>
</comment>
<dbReference type="Proteomes" id="UP000077266">
    <property type="component" value="Unassembled WGS sequence"/>
</dbReference>
<comment type="similarity">
    <text evidence="5">Belongs to the BI1 family.</text>
</comment>
<feature type="transmembrane region" description="Helical" evidence="5">
    <location>
        <begin position="130"/>
        <end position="151"/>
    </location>
</feature>
<feature type="transmembrane region" description="Helical" evidence="5">
    <location>
        <begin position="157"/>
        <end position="177"/>
    </location>
</feature>
<evidence type="ECO:0000256" key="1">
    <source>
        <dbReference type="ARBA" id="ARBA00004141"/>
    </source>
</evidence>
<evidence type="ECO:0000256" key="5">
    <source>
        <dbReference type="RuleBase" id="RU004379"/>
    </source>
</evidence>
<dbReference type="STRING" id="1314781.A0A165N6C4"/>
<evidence type="ECO:0000256" key="6">
    <source>
        <dbReference type="SAM" id="MobiDB-lite"/>
    </source>
</evidence>
<dbReference type="CDD" id="cd10429">
    <property type="entry name" value="GAAP_like"/>
    <property type="match status" value="1"/>
</dbReference>
<reference evidence="7 8" key="1">
    <citation type="journal article" date="2016" name="Mol. Biol. Evol.">
        <title>Comparative Genomics of Early-Diverging Mushroom-Forming Fungi Provides Insights into the Origins of Lignocellulose Decay Capabilities.</title>
        <authorList>
            <person name="Nagy L.G."/>
            <person name="Riley R."/>
            <person name="Tritt A."/>
            <person name="Adam C."/>
            <person name="Daum C."/>
            <person name="Floudas D."/>
            <person name="Sun H."/>
            <person name="Yadav J.S."/>
            <person name="Pangilinan J."/>
            <person name="Larsson K.H."/>
            <person name="Matsuura K."/>
            <person name="Barry K."/>
            <person name="Labutti K."/>
            <person name="Kuo R."/>
            <person name="Ohm R.A."/>
            <person name="Bhattacharya S.S."/>
            <person name="Shirouzu T."/>
            <person name="Yoshinaga Y."/>
            <person name="Martin F.M."/>
            <person name="Grigoriev I.V."/>
            <person name="Hibbett D.S."/>
        </authorList>
    </citation>
    <scope>NUCLEOTIDE SEQUENCE [LARGE SCALE GENOMIC DNA]</scope>
    <source>
        <strain evidence="7 8">HHB12029</strain>
    </source>
</reference>
<feature type="region of interest" description="Disordered" evidence="6">
    <location>
        <begin position="1"/>
        <end position="31"/>
    </location>
</feature>
<sequence length="273" mass="29839">MSTPYTQAPPSYGAATPPKNSAQEPLLGSPAAGPSSGNAYFDHADDLPDDFKYGVSVAESAMEIRLAFVRKVYSILFVQILGTVLVTGVVSRNSSIINWVQSNSWIVFLTLIGSLVNLGVLYWKRHDHPANLFLLASFTAIEAFTVGIIVAFYETTIVLQALLITLGVFGGLTLYTLQSKRDFSGMGPYLFGGLFALLTTGLVGMFLPFGQTFELVYAIGGCLIFSGYVVYDTHLITARLSPDEYIFAAISLYLDFINLFINILRVLNNVENR</sequence>